<sequence length="76" mass="8620">MCALPSYQPVIPSVTFINWSPSIPYYSEGSLCPTYVSVWLLGLTVRHAFRHSADYITFLTGRLISFQSSSYTFFSL</sequence>
<gene>
    <name evidence="1" type="ORF">Pra_mt0307</name>
</gene>
<dbReference type="AlphaFoldDB" id="L8B9I3"/>
<dbReference type="GeneID" id="14469520"/>
<organism evidence="1">
    <name type="scientific">Phlebia radiata</name>
    <name type="common">White-rot fungus</name>
    <dbReference type="NCBI Taxonomy" id="5308"/>
    <lineage>
        <taxon>Eukaryota</taxon>
        <taxon>Fungi</taxon>
        <taxon>Dikarya</taxon>
        <taxon>Basidiomycota</taxon>
        <taxon>Agaricomycotina</taxon>
        <taxon>Agaricomycetes</taxon>
        <taxon>Polyporales</taxon>
        <taxon>Meruliaceae</taxon>
        <taxon>Phlebia</taxon>
    </lineage>
</organism>
<dbReference type="RefSeq" id="YP_007374887.1">
    <property type="nucleotide sequence ID" value="NC_020148.1"/>
</dbReference>
<protein>
    <submittedName>
        <fullName evidence="1">Uncharacterized protein</fullName>
    </submittedName>
</protein>
<evidence type="ECO:0000313" key="1">
    <source>
        <dbReference type="EMBL" id="CCF07375.1"/>
    </source>
</evidence>
<keyword evidence="1" id="KW-0496">Mitochondrion</keyword>
<reference evidence="1" key="1">
    <citation type="journal article" date="2014" name="PLoS ONE">
        <title>Mitochondrial Genome of Phlebia radiata Is the Second Largest (156 kbp) among Fungi and Features Signs of Genome Flexibility and Recent Recombination Events.</title>
        <authorList>
            <person name="Salavirta H."/>
            <person name="Oksanen I."/>
            <person name="Kuuskeri J."/>
            <person name="Makela M."/>
            <person name="Laine P."/>
            <person name="Paulin L."/>
            <person name="Lundell T."/>
        </authorList>
    </citation>
    <scope>NUCLEOTIDE SEQUENCE</scope>
    <source>
        <strain evidence="1">79</strain>
    </source>
</reference>
<dbReference type="EMBL" id="HE613568">
    <property type="protein sequence ID" value="CCF07375.1"/>
    <property type="molecule type" value="Genomic_DNA"/>
</dbReference>
<proteinExistence type="predicted"/>
<accession>L8B9I3</accession>
<geneLocation type="mitochondrion" evidence="1"/>
<name>L8B9I3_PHLRA</name>